<proteinExistence type="predicted"/>
<comment type="caution">
    <text evidence="1">The sequence shown here is derived from an EMBL/GenBank/DDBJ whole genome shotgun (WGS) entry which is preliminary data.</text>
</comment>
<sequence length="97" mass="10703">MPPPRLAYAESRSPRRSEERPIGTFVTAINVTNAVAMRRGGQSASQVPVKAVRRFSAFNATDSVLLMAREDFGLQPRLILILFANATVSVLLEAEFR</sequence>
<gene>
    <name evidence="1" type="ORF">DLM86_00305</name>
</gene>
<dbReference type="Proteomes" id="UP000247476">
    <property type="component" value="Unassembled WGS sequence"/>
</dbReference>
<accession>A0A2V5KBJ5</accession>
<organism evidence="1 2">
    <name type="scientific">Paenibacillus flagellatus</name>
    <dbReference type="NCBI Taxonomy" id="2211139"/>
    <lineage>
        <taxon>Bacteria</taxon>
        <taxon>Bacillati</taxon>
        <taxon>Bacillota</taxon>
        <taxon>Bacilli</taxon>
        <taxon>Bacillales</taxon>
        <taxon>Paenibacillaceae</taxon>
        <taxon>Paenibacillus</taxon>
    </lineage>
</organism>
<reference evidence="1 2" key="1">
    <citation type="submission" date="2018-05" db="EMBL/GenBank/DDBJ databases">
        <title>Paenibacillus flagellatus sp. nov., isolated from selenium mineral soil.</title>
        <authorList>
            <person name="Dai X."/>
        </authorList>
    </citation>
    <scope>NUCLEOTIDE SEQUENCE [LARGE SCALE GENOMIC DNA]</scope>
    <source>
        <strain evidence="1 2">DXL2</strain>
    </source>
</reference>
<dbReference type="AlphaFoldDB" id="A0A2V5KBJ5"/>
<evidence type="ECO:0000313" key="1">
    <source>
        <dbReference type="EMBL" id="PYI56929.1"/>
    </source>
</evidence>
<evidence type="ECO:0000313" key="2">
    <source>
        <dbReference type="Proteomes" id="UP000247476"/>
    </source>
</evidence>
<name>A0A2V5KBJ5_9BACL</name>
<dbReference type="EMBL" id="QJVJ01000001">
    <property type="protein sequence ID" value="PYI56929.1"/>
    <property type="molecule type" value="Genomic_DNA"/>
</dbReference>
<keyword evidence="2" id="KW-1185">Reference proteome</keyword>
<protein>
    <submittedName>
        <fullName evidence="1">Uncharacterized protein</fullName>
    </submittedName>
</protein>